<dbReference type="GO" id="GO:0004640">
    <property type="term" value="F:phosphoribosylanthranilate isomerase activity"/>
    <property type="evidence" value="ECO:0007669"/>
    <property type="project" value="TreeGrafter"/>
</dbReference>
<dbReference type="UniPathway" id="UPA00035">
    <property type="reaction ID" value="UER00043"/>
</dbReference>
<dbReference type="AlphaFoldDB" id="A0A250F4V3"/>
<dbReference type="PANTHER" id="PTHR22854">
    <property type="entry name" value="TRYPTOPHAN BIOSYNTHESIS PROTEIN"/>
    <property type="match status" value="1"/>
</dbReference>
<dbReference type="EC" id="4.1.1.48" evidence="3"/>
<keyword evidence="6" id="KW-0822">Tryptophan biosynthesis</keyword>
<evidence type="ECO:0000256" key="5">
    <source>
        <dbReference type="ARBA" id="ARBA00022793"/>
    </source>
</evidence>
<keyword evidence="5" id="KW-0210">Decarboxylase</keyword>
<keyword evidence="4" id="KW-0028">Amino-acid biosynthesis</keyword>
<feature type="domain" description="Indole-3-glycerol phosphate synthase" evidence="9">
    <location>
        <begin position="30"/>
        <end position="239"/>
    </location>
</feature>
<dbReference type="Gene3D" id="3.20.20.70">
    <property type="entry name" value="Aldolase class I"/>
    <property type="match status" value="1"/>
</dbReference>
<evidence type="ECO:0000256" key="4">
    <source>
        <dbReference type="ARBA" id="ARBA00022605"/>
    </source>
</evidence>
<evidence type="ECO:0000256" key="7">
    <source>
        <dbReference type="ARBA" id="ARBA00023141"/>
    </source>
</evidence>
<dbReference type="GO" id="GO:0004425">
    <property type="term" value="F:indole-3-glycerol-phosphate synthase activity"/>
    <property type="evidence" value="ECO:0007669"/>
    <property type="project" value="UniProtKB-EC"/>
</dbReference>
<comment type="pathway">
    <text evidence="2">Amino-acid biosynthesis; L-tryptophan biosynthesis; L-tryptophan from chorismate: step 4/5.</text>
</comment>
<evidence type="ECO:0000313" key="10">
    <source>
        <dbReference type="EMBL" id="ATA79027.1"/>
    </source>
</evidence>
<dbReference type="SUPFAM" id="SSF51366">
    <property type="entry name" value="Ribulose-phoshate binding barrel"/>
    <property type="match status" value="1"/>
</dbReference>
<evidence type="ECO:0000256" key="6">
    <source>
        <dbReference type="ARBA" id="ARBA00022822"/>
    </source>
</evidence>
<dbReference type="PROSITE" id="PS00614">
    <property type="entry name" value="IGPS"/>
    <property type="match status" value="1"/>
</dbReference>
<dbReference type="EMBL" id="CP022383">
    <property type="protein sequence ID" value="ATA79027.1"/>
    <property type="molecule type" value="Genomic_DNA"/>
</dbReference>
<gene>
    <name evidence="10" type="ORF">CGC59_04725</name>
</gene>
<name>A0A250F4V3_CAPSP</name>
<protein>
    <recommendedName>
        <fullName evidence="3">indole-3-glycerol-phosphate synthase</fullName>
        <ecNumber evidence="3">4.1.1.48</ecNumber>
    </recommendedName>
</protein>
<keyword evidence="7" id="KW-0057">Aromatic amino acid biosynthesis</keyword>
<dbReference type="InterPro" id="IPR013798">
    <property type="entry name" value="Indole-3-glycerol_P_synth_dom"/>
</dbReference>
<evidence type="ECO:0000313" key="11">
    <source>
        <dbReference type="Proteomes" id="UP000217334"/>
    </source>
</evidence>
<dbReference type="Proteomes" id="UP000217334">
    <property type="component" value="Chromosome"/>
</dbReference>
<evidence type="ECO:0000259" key="9">
    <source>
        <dbReference type="Pfam" id="PF00218"/>
    </source>
</evidence>
<comment type="catalytic activity">
    <reaction evidence="1">
        <text>1-(2-carboxyphenylamino)-1-deoxy-D-ribulose 5-phosphate + H(+) = (1S,2R)-1-C-(indol-3-yl)glycerol 3-phosphate + CO2 + H2O</text>
        <dbReference type="Rhea" id="RHEA:23476"/>
        <dbReference type="ChEBI" id="CHEBI:15377"/>
        <dbReference type="ChEBI" id="CHEBI:15378"/>
        <dbReference type="ChEBI" id="CHEBI:16526"/>
        <dbReference type="ChEBI" id="CHEBI:58613"/>
        <dbReference type="ChEBI" id="CHEBI:58866"/>
        <dbReference type="EC" id="4.1.1.48"/>
    </reaction>
</comment>
<dbReference type="RefSeq" id="WP_095901024.1">
    <property type="nucleotide sequence ID" value="NZ_CP022383.1"/>
</dbReference>
<dbReference type="InterPro" id="IPR013785">
    <property type="entry name" value="Aldolase_TIM"/>
</dbReference>
<keyword evidence="8" id="KW-0456">Lyase</keyword>
<dbReference type="InterPro" id="IPR001468">
    <property type="entry name" value="Indole-3-GlycerolPSynthase_CS"/>
</dbReference>
<dbReference type="CDD" id="cd00331">
    <property type="entry name" value="IGPS"/>
    <property type="match status" value="1"/>
</dbReference>
<organism evidence="10 11">
    <name type="scientific">Capnocytophaga sputigena</name>
    <dbReference type="NCBI Taxonomy" id="1019"/>
    <lineage>
        <taxon>Bacteria</taxon>
        <taxon>Pseudomonadati</taxon>
        <taxon>Bacteroidota</taxon>
        <taxon>Flavobacteriia</taxon>
        <taxon>Flavobacteriales</taxon>
        <taxon>Flavobacteriaceae</taxon>
        <taxon>Capnocytophaga</taxon>
    </lineage>
</organism>
<evidence type="ECO:0000256" key="1">
    <source>
        <dbReference type="ARBA" id="ARBA00001633"/>
    </source>
</evidence>
<evidence type="ECO:0000256" key="8">
    <source>
        <dbReference type="ARBA" id="ARBA00023239"/>
    </source>
</evidence>
<evidence type="ECO:0000256" key="2">
    <source>
        <dbReference type="ARBA" id="ARBA00004696"/>
    </source>
</evidence>
<evidence type="ECO:0000256" key="3">
    <source>
        <dbReference type="ARBA" id="ARBA00012362"/>
    </source>
</evidence>
<dbReference type="Pfam" id="PF00218">
    <property type="entry name" value="IGPS"/>
    <property type="match status" value="1"/>
</dbReference>
<dbReference type="InterPro" id="IPR045186">
    <property type="entry name" value="Indole-3-glycerol_P_synth"/>
</dbReference>
<dbReference type="InterPro" id="IPR011060">
    <property type="entry name" value="RibuloseP-bd_barrel"/>
</dbReference>
<sequence>MDILSKIKEQREIQLHREIEEWARPYLTQAIQRPGISIIGEIKRASPSKGQIATEDFDLLKQAQHYANNRVAAFSILTEEAHFKGDNAFIPIVAKAFPTMPILRKDFIYTPFQVFHAKSLGASAILLIVRMLTDDELMFLHLLAHSLDLEVLVEVHNKEELQRALQVPDLELLGINNRNLNTFEVSLKTTEQLLKAIPKSQREELLIVSESGYHSKEDIVYAESLGVDALLIGEALMKGEIF</sequence>
<reference evidence="11" key="1">
    <citation type="submission" date="2017-06" db="EMBL/GenBank/DDBJ databases">
        <title>Capnocytophaga spp. assemblies.</title>
        <authorList>
            <person name="Gulvik C.A."/>
        </authorList>
    </citation>
    <scope>NUCLEOTIDE SEQUENCE [LARGE SCALE GENOMIC DNA]</scope>
    <source>
        <strain evidence="11">H4486</strain>
    </source>
</reference>
<accession>A0A250F4V3</accession>
<dbReference type="GO" id="GO:0000162">
    <property type="term" value="P:L-tryptophan biosynthetic process"/>
    <property type="evidence" value="ECO:0007669"/>
    <property type="project" value="UniProtKB-UniPathway"/>
</dbReference>
<proteinExistence type="predicted"/>
<dbReference type="PANTHER" id="PTHR22854:SF2">
    <property type="entry name" value="INDOLE-3-GLYCEROL-PHOSPHATE SYNTHASE"/>
    <property type="match status" value="1"/>
</dbReference>